<feature type="compositionally biased region" description="Basic and acidic residues" evidence="1">
    <location>
        <begin position="215"/>
        <end position="232"/>
    </location>
</feature>
<comment type="caution">
    <text evidence="2">The sequence shown here is derived from an EMBL/GenBank/DDBJ whole genome shotgun (WGS) entry which is preliminary data.</text>
</comment>
<sequence length="759" mass="85077">MEPSDWTETYFNTDEQQGAAECSSRKWEGFPPRGRGYCSYCRIVYGNLEQHLSSLRHLHAVSSSRSPAPSSVGGGRLMLLERFLQDVAKHHPHSYSDCSPSHVDLPSVSASLPLKVELDEVCFSDDDTKERRPSSGHASRQPANQPQGRVTERLTGPIREQDDTGTAHIALTHSQVLTTQATATHTPSPPTIHRKAHRKTNRRKTSDSSPSPPSRESRHRLSDLNQRAETKVKPRPQSRPSDLKPWLSWQRERRGAFFPEQEVCPSRSATKKACPHHSTTKEACPHHNAIDQTIQEVIQLFCHGVTSSSCHQEETESFHVSLPVSMETESDTEWDSPVQVALTLPSHTPDQGRQAEGGAWGRGLNSLLDVQVQLEDQVYLQQLDSALLGQQRGRGGADKGFWTRPIEEVLPIPAHIPQSFRGKSWTQIEQEDEDKVKKLVDEFRRGLFVCYFDSDNNTRCGRRSQKTKGRGENSSALLPLLDCNESVHSRRKRSRGRGFRVASRCQVVKVSHSTQTVQLVIPAVRQLQAPPTSVPAANQEMTERTPEARTWLHLPPLYCSAVTPVQPLTSLVYLLCSPSGSTPKPSLGPASKGCRKKRHSVDLQKIKVKYKRLPVRFYEPSTHRILSTAPKCFRLHQGAASSAPPPPCVRQLFRSLSADLNMDSTPGEVKGHMSADTSTLSRDAVRRRGRESKNTPPLPHNKPEQCRGVRKERTHPPPSNRRTRTQATPSLPRRGMLRRPGPAPVQPPPRRGRSRRRRR</sequence>
<dbReference type="GO" id="GO:0071514">
    <property type="term" value="P:genomic imprinting"/>
    <property type="evidence" value="ECO:0007669"/>
    <property type="project" value="TreeGrafter"/>
</dbReference>
<evidence type="ECO:0000313" key="2">
    <source>
        <dbReference type="EMBL" id="KAG7471687.1"/>
    </source>
</evidence>
<accession>A0AAV6PQ21</accession>
<evidence type="ECO:0000313" key="3">
    <source>
        <dbReference type="Proteomes" id="UP000693946"/>
    </source>
</evidence>
<gene>
    <name evidence="2" type="ORF">JOB18_042611</name>
</gene>
<feature type="region of interest" description="Disordered" evidence="1">
    <location>
        <begin position="661"/>
        <end position="759"/>
    </location>
</feature>
<dbReference type="Proteomes" id="UP000693946">
    <property type="component" value="Unassembled WGS sequence"/>
</dbReference>
<dbReference type="PANTHER" id="PTHR21639">
    <property type="entry name" value="DBF4-TYPE ZINC FINGER-CONTAINING PROTEIN 2"/>
    <property type="match status" value="1"/>
</dbReference>
<organism evidence="2 3">
    <name type="scientific">Solea senegalensis</name>
    <name type="common">Senegalese sole</name>
    <dbReference type="NCBI Taxonomy" id="28829"/>
    <lineage>
        <taxon>Eukaryota</taxon>
        <taxon>Metazoa</taxon>
        <taxon>Chordata</taxon>
        <taxon>Craniata</taxon>
        <taxon>Vertebrata</taxon>
        <taxon>Euteleostomi</taxon>
        <taxon>Actinopterygii</taxon>
        <taxon>Neopterygii</taxon>
        <taxon>Teleostei</taxon>
        <taxon>Neoteleostei</taxon>
        <taxon>Acanthomorphata</taxon>
        <taxon>Carangaria</taxon>
        <taxon>Pleuronectiformes</taxon>
        <taxon>Pleuronectoidei</taxon>
        <taxon>Soleidae</taxon>
        <taxon>Solea</taxon>
    </lineage>
</organism>
<feature type="compositionally biased region" description="Low complexity" evidence="1">
    <location>
        <begin position="729"/>
        <end position="740"/>
    </location>
</feature>
<feature type="compositionally biased region" description="Basic residues" evidence="1">
    <location>
        <begin position="750"/>
        <end position="759"/>
    </location>
</feature>
<evidence type="ECO:0008006" key="4">
    <source>
        <dbReference type="Google" id="ProtNLM"/>
    </source>
</evidence>
<feature type="compositionally biased region" description="Basic and acidic residues" evidence="1">
    <location>
        <begin position="701"/>
        <end position="715"/>
    </location>
</feature>
<feature type="compositionally biased region" description="Polar residues" evidence="1">
    <location>
        <begin position="136"/>
        <end position="148"/>
    </location>
</feature>
<feature type="region of interest" description="Disordered" evidence="1">
    <location>
        <begin position="174"/>
        <end position="243"/>
    </location>
</feature>
<dbReference type="InterPro" id="IPR038890">
    <property type="entry name" value="ZDBF2"/>
</dbReference>
<dbReference type="PANTHER" id="PTHR21639:SF5">
    <property type="entry name" value="DBF4-TYPE ZINC FINGER-CONTAINING PROTEIN 2"/>
    <property type="match status" value="1"/>
</dbReference>
<dbReference type="AlphaFoldDB" id="A0AAV6PQ21"/>
<feature type="compositionally biased region" description="Polar residues" evidence="1">
    <location>
        <begin position="174"/>
        <end position="186"/>
    </location>
</feature>
<feature type="compositionally biased region" description="Basic residues" evidence="1">
    <location>
        <begin position="192"/>
        <end position="203"/>
    </location>
</feature>
<protein>
    <recommendedName>
        <fullName evidence="4">DBF4-type domain-containing protein</fullName>
    </recommendedName>
</protein>
<reference evidence="2 3" key="1">
    <citation type="journal article" date="2021" name="Sci. Rep.">
        <title>Chromosome anchoring in Senegalese sole (Solea senegalensis) reveals sex-associated markers and genome rearrangements in flatfish.</title>
        <authorList>
            <person name="Guerrero-Cozar I."/>
            <person name="Gomez-Garrido J."/>
            <person name="Berbel C."/>
            <person name="Martinez-Blanch J.F."/>
            <person name="Alioto T."/>
            <person name="Claros M.G."/>
            <person name="Gagnaire P.A."/>
            <person name="Manchado M."/>
        </authorList>
    </citation>
    <scope>NUCLEOTIDE SEQUENCE [LARGE SCALE GENOMIC DNA]</scope>
    <source>
        <strain evidence="2">Sse05_10M</strain>
    </source>
</reference>
<dbReference type="EMBL" id="JAGKHQ010000167">
    <property type="protein sequence ID" value="KAG7471687.1"/>
    <property type="molecule type" value="Genomic_DNA"/>
</dbReference>
<proteinExistence type="predicted"/>
<evidence type="ECO:0000256" key="1">
    <source>
        <dbReference type="SAM" id="MobiDB-lite"/>
    </source>
</evidence>
<feature type="region of interest" description="Disordered" evidence="1">
    <location>
        <begin position="123"/>
        <end position="152"/>
    </location>
</feature>
<name>A0AAV6PQ21_SOLSE</name>
<keyword evidence="3" id="KW-1185">Reference proteome</keyword>